<reference evidence="1" key="1">
    <citation type="submission" date="2024-01" db="EMBL/GenBank/DDBJ databases">
        <title>The first autotrophic representatives of the genus Thermodesulfovibrio.</title>
        <authorList>
            <person name="Maltseva A.I."/>
            <person name="Elcheninov A.G."/>
            <person name="Kublanov I.V."/>
            <person name="Lebedinsky A.V."/>
            <person name="Frolov E.N."/>
        </authorList>
    </citation>
    <scope>NUCLEOTIDE SEQUENCE</scope>
    <source>
        <strain evidence="1">3462-1</strain>
    </source>
</reference>
<dbReference type="KEGG" id="tob:V4D31_01350"/>
<organism evidence="1">
    <name type="scientific">Thermodesulfovibrio obliviosus</name>
    <dbReference type="NCBI Taxonomy" id="3118332"/>
    <lineage>
        <taxon>Bacteria</taxon>
        <taxon>Pseudomonadati</taxon>
        <taxon>Nitrospirota</taxon>
        <taxon>Thermodesulfovibrionia</taxon>
        <taxon>Thermodesulfovibrionales</taxon>
        <taxon>Thermodesulfovibrionaceae</taxon>
        <taxon>Thermodesulfovibrio</taxon>
    </lineage>
</organism>
<dbReference type="RefSeq" id="WP_353686454.1">
    <property type="nucleotide sequence ID" value="NZ_CP144374.1"/>
</dbReference>
<accession>A0AAU8H4V1</accession>
<protein>
    <recommendedName>
        <fullName evidence="2">Type II secretion system protein GspC N-terminal domain-containing protein</fullName>
    </recommendedName>
</protein>
<gene>
    <name evidence="1" type="ORF">V4D31_01350</name>
</gene>
<name>A0AAU8H4V1_9BACT</name>
<dbReference type="AlphaFoldDB" id="A0AAU8H4V1"/>
<proteinExistence type="predicted"/>
<dbReference type="EMBL" id="CP144374">
    <property type="protein sequence ID" value="XCH48814.1"/>
    <property type="molecule type" value="Genomic_DNA"/>
</dbReference>
<sequence>MRKELKISIAIFIISLLGLGVSLKIKPLSVVSPNEKNMLEYAFPEITIKERVRISYSSLQNPFETSKIVEAKKNPKESVVKEAPLPVLSFIYEGRNKYAVIGDSIVREGDSINGYQVKAIFKDKVLIKNKQGETKWLKLENY</sequence>
<evidence type="ECO:0000313" key="1">
    <source>
        <dbReference type="EMBL" id="XCH48814.1"/>
    </source>
</evidence>
<evidence type="ECO:0008006" key="2">
    <source>
        <dbReference type="Google" id="ProtNLM"/>
    </source>
</evidence>